<name>A0ABU2RAE8_9ACTN</name>
<dbReference type="SUPFAM" id="SSF54909">
    <property type="entry name" value="Dimeric alpha+beta barrel"/>
    <property type="match status" value="1"/>
</dbReference>
<dbReference type="InterPro" id="IPR007138">
    <property type="entry name" value="ABM_dom"/>
</dbReference>
<protein>
    <submittedName>
        <fullName evidence="2">Antibiotic biosynthesis monooxygenase</fullName>
    </submittedName>
</protein>
<keyword evidence="3" id="KW-1185">Reference proteome</keyword>
<feature type="domain" description="ABM" evidence="1">
    <location>
        <begin position="5"/>
        <end position="94"/>
    </location>
</feature>
<reference evidence="3" key="1">
    <citation type="submission" date="2023-07" db="EMBL/GenBank/DDBJ databases">
        <title>30 novel species of actinomycetes from the DSMZ collection.</title>
        <authorList>
            <person name="Nouioui I."/>
        </authorList>
    </citation>
    <scope>NUCLEOTIDE SEQUENCE [LARGE SCALE GENOMIC DNA]</scope>
    <source>
        <strain evidence="3">DSM 41979</strain>
    </source>
</reference>
<proteinExistence type="predicted"/>
<organism evidence="2 3">
    <name type="scientific">Streptomyces evansiae</name>
    <dbReference type="NCBI Taxonomy" id="3075535"/>
    <lineage>
        <taxon>Bacteria</taxon>
        <taxon>Bacillati</taxon>
        <taxon>Actinomycetota</taxon>
        <taxon>Actinomycetes</taxon>
        <taxon>Kitasatosporales</taxon>
        <taxon>Streptomycetaceae</taxon>
        <taxon>Streptomyces</taxon>
    </lineage>
</organism>
<dbReference type="Pfam" id="PF03992">
    <property type="entry name" value="ABM"/>
    <property type="match status" value="1"/>
</dbReference>
<keyword evidence="2" id="KW-0560">Oxidoreductase</keyword>
<keyword evidence="2" id="KW-0503">Monooxygenase</keyword>
<evidence type="ECO:0000313" key="3">
    <source>
        <dbReference type="Proteomes" id="UP001183610"/>
    </source>
</evidence>
<dbReference type="PROSITE" id="PS51725">
    <property type="entry name" value="ABM"/>
    <property type="match status" value="1"/>
</dbReference>
<sequence length="109" mass="12357">MTSGYALAVRFTLKDSEAAQRFDDLVAQTVHGIREEPGTLIYTVHEPVDAPLVRVFYELYADRTAFLRHEEQAHTKRFLQAREEFLADTTVTFLNERAELSKRPGAGAS</sequence>
<dbReference type="Gene3D" id="3.30.70.100">
    <property type="match status" value="1"/>
</dbReference>
<evidence type="ECO:0000259" key="1">
    <source>
        <dbReference type="PROSITE" id="PS51725"/>
    </source>
</evidence>
<evidence type="ECO:0000313" key="2">
    <source>
        <dbReference type="EMBL" id="MDT0412730.1"/>
    </source>
</evidence>
<accession>A0ABU2RAE8</accession>
<dbReference type="GO" id="GO:0004497">
    <property type="term" value="F:monooxygenase activity"/>
    <property type="evidence" value="ECO:0007669"/>
    <property type="project" value="UniProtKB-KW"/>
</dbReference>
<dbReference type="Proteomes" id="UP001183610">
    <property type="component" value="Unassembled WGS sequence"/>
</dbReference>
<dbReference type="RefSeq" id="WP_010275229.1">
    <property type="nucleotide sequence ID" value="NZ_JAVRET010000093.1"/>
</dbReference>
<dbReference type="InterPro" id="IPR011008">
    <property type="entry name" value="Dimeric_a/b-barrel"/>
</dbReference>
<dbReference type="EMBL" id="JAVRET010000093">
    <property type="protein sequence ID" value="MDT0412730.1"/>
    <property type="molecule type" value="Genomic_DNA"/>
</dbReference>
<comment type="caution">
    <text evidence="2">The sequence shown here is derived from an EMBL/GenBank/DDBJ whole genome shotgun (WGS) entry which is preliminary data.</text>
</comment>
<gene>
    <name evidence="2" type="ORF">RM698_27250</name>
</gene>